<reference evidence="2 3" key="1">
    <citation type="journal article" date="2018" name="New Phytol.">
        <title>Phylogenomics of Endogonaceae and evolution of mycorrhizas within Mucoromycota.</title>
        <authorList>
            <person name="Chang Y."/>
            <person name="Desiro A."/>
            <person name="Na H."/>
            <person name="Sandor L."/>
            <person name="Lipzen A."/>
            <person name="Clum A."/>
            <person name="Barry K."/>
            <person name="Grigoriev I.V."/>
            <person name="Martin F.M."/>
            <person name="Stajich J.E."/>
            <person name="Smith M.E."/>
            <person name="Bonito G."/>
            <person name="Spatafora J.W."/>
        </authorList>
    </citation>
    <scope>NUCLEOTIDE SEQUENCE [LARGE SCALE GENOMIC DNA]</scope>
    <source>
        <strain evidence="2 3">AD002</strain>
    </source>
</reference>
<evidence type="ECO:0000313" key="2">
    <source>
        <dbReference type="EMBL" id="RUS12804.1"/>
    </source>
</evidence>
<dbReference type="EMBL" id="RBNJ01032629">
    <property type="protein sequence ID" value="RUS12804.1"/>
    <property type="molecule type" value="Genomic_DNA"/>
</dbReference>
<protein>
    <submittedName>
        <fullName evidence="2">Uncharacterized protein</fullName>
    </submittedName>
</protein>
<dbReference type="AlphaFoldDB" id="A0A433P5H6"/>
<sequence>YISTLEAQVQHHQDEAQQLRERMQQLEEENRQLREELDLFRSQPTPDAKQQTPRSPISTPTLNKDIGISGARATDTYRPDQARVLVSNAVMPEWNLEAILARNTRVPDIHVVKVEKWKPLAVAPELRRNWDQDQSVADLILAMDHPREAALAASIVTCLAQRMAASVAESIVAMPVQDAVRWLYPAAAEPDKYEWDDAPLKPDDLLFDPKPAQDDDFAIEAFRPLSLSVPVREVETAPSAAYMEWLYDAVIMAALSSAVPAAGAAGVAGVTEGDTSASNLDRLAAFFWWDGTSSV</sequence>
<feature type="non-terminal residue" evidence="2">
    <location>
        <position position="1"/>
    </location>
</feature>
<proteinExistence type="predicted"/>
<dbReference type="Proteomes" id="UP000274822">
    <property type="component" value="Unassembled WGS sequence"/>
</dbReference>
<gene>
    <name evidence="2" type="ORF">BC938DRAFT_478413</name>
</gene>
<name>A0A433P5H6_9FUNG</name>
<keyword evidence="3" id="KW-1185">Reference proteome</keyword>
<evidence type="ECO:0000313" key="3">
    <source>
        <dbReference type="Proteomes" id="UP000274822"/>
    </source>
</evidence>
<organism evidence="2 3">
    <name type="scientific">Jimgerdemannia flammicorona</name>
    <dbReference type="NCBI Taxonomy" id="994334"/>
    <lineage>
        <taxon>Eukaryota</taxon>
        <taxon>Fungi</taxon>
        <taxon>Fungi incertae sedis</taxon>
        <taxon>Mucoromycota</taxon>
        <taxon>Mucoromycotina</taxon>
        <taxon>Endogonomycetes</taxon>
        <taxon>Endogonales</taxon>
        <taxon>Endogonaceae</taxon>
        <taxon>Jimgerdemannia</taxon>
    </lineage>
</organism>
<feature type="compositionally biased region" description="Polar residues" evidence="1">
    <location>
        <begin position="42"/>
        <end position="62"/>
    </location>
</feature>
<feature type="region of interest" description="Disordered" evidence="1">
    <location>
        <begin position="40"/>
        <end position="73"/>
    </location>
</feature>
<comment type="caution">
    <text evidence="2">The sequence shown here is derived from an EMBL/GenBank/DDBJ whole genome shotgun (WGS) entry which is preliminary data.</text>
</comment>
<evidence type="ECO:0000256" key="1">
    <source>
        <dbReference type="SAM" id="MobiDB-lite"/>
    </source>
</evidence>
<accession>A0A433P5H6</accession>